<comment type="subcellular location">
    <subcellularLocation>
        <location evidence="1">Membrane</location>
        <topology evidence="1">Single-pass membrane protein</topology>
    </subcellularLocation>
</comment>
<evidence type="ECO:0000256" key="5">
    <source>
        <dbReference type="SAM" id="MobiDB-lite"/>
    </source>
</evidence>
<feature type="region of interest" description="Disordered" evidence="5">
    <location>
        <begin position="178"/>
        <end position="206"/>
    </location>
</feature>
<organism evidence="9 10">
    <name type="scientific">Lachancea meyersii CBS 8951</name>
    <dbReference type="NCBI Taxonomy" id="1266667"/>
    <lineage>
        <taxon>Eukaryota</taxon>
        <taxon>Fungi</taxon>
        <taxon>Dikarya</taxon>
        <taxon>Ascomycota</taxon>
        <taxon>Saccharomycotina</taxon>
        <taxon>Saccharomycetes</taxon>
        <taxon>Saccharomycetales</taxon>
        <taxon>Saccharomycetaceae</taxon>
        <taxon>Lachancea</taxon>
    </lineage>
</organism>
<evidence type="ECO:0000313" key="9">
    <source>
        <dbReference type="EMBL" id="SCV04326.1"/>
    </source>
</evidence>
<dbReference type="AlphaFoldDB" id="A0A1G4KIT6"/>
<proteinExistence type="predicted"/>
<dbReference type="Pfam" id="PF20520">
    <property type="entry name" value="Ac45-VOA1_TM"/>
    <property type="match status" value="1"/>
</dbReference>
<evidence type="ECO:0000313" key="10">
    <source>
        <dbReference type="Proteomes" id="UP000191144"/>
    </source>
</evidence>
<dbReference type="EMBL" id="LT598480">
    <property type="protein sequence ID" value="SCV04326.1"/>
    <property type="molecule type" value="Genomic_DNA"/>
</dbReference>
<evidence type="ECO:0000256" key="6">
    <source>
        <dbReference type="SAM" id="Phobius"/>
    </source>
</evidence>
<accession>A0A1G4KIT6</accession>
<evidence type="ECO:0000259" key="8">
    <source>
        <dbReference type="Pfam" id="PF20520"/>
    </source>
</evidence>
<keyword evidence="7" id="KW-0732">Signal</keyword>
<feature type="chain" id="PRO_5009236553" evidence="7">
    <location>
        <begin position="19"/>
        <end position="257"/>
    </location>
</feature>
<keyword evidence="10" id="KW-1185">Reference proteome</keyword>
<evidence type="ECO:0000256" key="4">
    <source>
        <dbReference type="ARBA" id="ARBA00023136"/>
    </source>
</evidence>
<protein>
    <submittedName>
        <fullName evidence="9">LAME_0H17568g1_1</fullName>
    </submittedName>
</protein>
<evidence type="ECO:0000256" key="7">
    <source>
        <dbReference type="SAM" id="SignalP"/>
    </source>
</evidence>
<name>A0A1G4KIT6_9SACH</name>
<evidence type="ECO:0000256" key="2">
    <source>
        <dbReference type="ARBA" id="ARBA00022692"/>
    </source>
</evidence>
<feature type="transmembrane region" description="Helical" evidence="6">
    <location>
        <begin position="214"/>
        <end position="236"/>
    </location>
</feature>
<dbReference type="GO" id="GO:0016020">
    <property type="term" value="C:membrane"/>
    <property type="evidence" value="ECO:0007669"/>
    <property type="project" value="UniProtKB-SubCell"/>
</dbReference>
<evidence type="ECO:0000256" key="3">
    <source>
        <dbReference type="ARBA" id="ARBA00022989"/>
    </source>
</evidence>
<gene>
    <name evidence="9" type="ORF">LAME_0H17568G</name>
</gene>
<keyword evidence="2 6" id="KW-0812">Transmembrane</keyword>
<keyword evidence="3 6" id="KW-1133">Transmembrane helix</keyword>
<evidence type="ECO:0000256" key="1">
    <source>
        <dbReference type="ARBA" id="ARBA00004167"/>
    </source>
</evidence>
<sequence length="257" mass="28545">MIFQSILVAVALFLQVSAAGTSFLAVNSQRYKDALQQDGVESWAELSTLSYAEEPLICFRFTKFDLLAQIVQSPAEIRFLPTFFEELVNQVWNHDSFVDEADSSPIQIGKLPKSPLASFYNQIDRENDVVVFEFTDSEYDLTSLDEYLETAYLFLEESLANIDNIVIQVPSVSEGYTRSTAKTSEVDVSDPEKQPEPSTPAGDSNEMSTLWTEGLISCLIVAGILLAILIVAISWITSLDISYGAFEKPANPIKKTN</sequence>
<reference evidence="10" key="1">
    <citation type="submission" date="2016-03" db="EMBL/GenBank/DDBJ databases">
        <authorList>
            <person name="Devillers Hugo."/>
        </authorList>
    </citation>
    <scope>NUCLEOTIDE SEQUENCE [LARGE SCALE GENOMIC DNA]</scope>
</reference>
<dbReference type="Proteomes" id="UP000191144">
    <property type="component" value="Chromosome H"/>
</dbReference>
<dbReference type="InterPro" id="IPR046756">
    <property type="entry name" value="VAS1/VOA1_TM"/>
</dbReference>
<keyword evidence="4 6" id="KW-0472">Membrane</keyword>
<dbReference type="OrthoDB" id="9985059at2759"/>
<feature type="signal peptide" evidence="7">
    <location>
        <begin position="1"/>
        <end position="18"/>
    </location>
</feature>
<feature type="domain" description="V-type proton ATPase subunit S1/VOA1 transmembrane" evidence="8">
    <location>
        <begin position="210"/>
        <end position="248"/>
    </location>
</feature>